<gene>
    <name evidence="2" type="ORF">TSPGSL018_3883</name>
</gene>
<dbReference type="EMBL" id="GBEZ01015629">
    <property type="protein sequence ID" value="JAC70550.1"/>
    <property type="molecule type" value="Transcribed_RNA"/>
</dbReference>
<evidence type="ECO:0000313" key="2">
    <source>
        <dbReference type="EMBL" id="JAC70550.1"/>
    </source>
</evidence>
<organism evidence="2">
    <name type="scientific">Tetraselmis sp. GSL018</name>
    <dbReference type="NCBI Taxonomy" id="582737"/>
    <lineage>
        <taxon>Eukaryota</taxon>
        <taxon>Viridiplantae</taxon>
        <taxon>Chlorophyta</taxon>
        <taxon>core chlorophytes</taxon>
        <taxon>Chlorodendrophyceae</taxon>
        <taxon>Chlorodendrales</taxon>
        <taxon>Chlorodendraceae</taxon>
        <taxon>Tetraselmis</taxon>
    </lineage>
</organism>
<accession>A0A061RIS6</accession>
<feature type="non-terminal residue" evidence="2">
    <location>
        <position position="230"/>
    </location>
</feature>
<reference evidence="2" key="1">
    <citation type="submission" date="2014-05" db="EMBL/GenBank/DDBJ databases">
        <title>The transcriptome of the halophilic microalga Tetraselmis sp. GSL018 isolated from the Great Salt Lake, Utah.</title>
        <authorList>
            <person name="Jinkerson R.E."/>
            <person name="D'Adamo S."/>
            <person name="Posewitz M.C."/>
        </authorList>
    </citation>
    <scope>NUCLEOTIDE SEQUENCE</scope>
    <source>
        <strain evidence="2">GSL018</strain>
    </source>
</reference>
<feature type="domain" description="ABC-type glycine betaine transport system substrate-binding" evidence="1">
    <location>
        <begin position="14"/>
        <end position="205"/>
    </location>
</feature>
<sequence length="230" mass="25988">TSPDGGKEAGKPKIIQGVIDLTFHHAAGAVLRKVLQEEGYDVEQIVLPHEAMYKEQEKGKVDLLLGWLEGSHGPYLDSYRDKTLVLNRFYEPYCYWGVPDYVPETAVSVISDLAKPDVAAKFEKTIQGITPGAGISRFSKEAVEVYGRRGFEFLTCKQSPKECFDAFEDGVAKDKWLVIPHYHPQYLHSKYKIRELADPRNVMRGRVKDDCSPILLRSSVESGRIRQNTV</sequence>
<name>A0A061RIS6_9CHLO</name>
<dbReference type="Gene3D" id="3.10.105.10">
    <property type="entry name" value="Dipeptide-binding Protein, Domain 3"/>
    <property type="match status" value="1"/>
</dbReference>
<dbReference type="GO" id="GO:0022857">
    <property type="term" value="F:transmembrane transporter activity"/>
    <property type="evidence" value="ECO:0007669"/>
    <property type="project" value="InterPro"/>
</dbReference>
<dbReference type="AlphaFoldDB" id="A0A061RIS6"/>
<protein>
    <submittedName>
        <fullName evidence="2">Glycine betaine abc transporter</fullName>
    </submittedName>
</protein>
<dbReference type="SUPFAM" id="SSF53850">
    <property type="entry name" value="Periplasmic binding protein-like II"/>
    <property type="match status" value="1"/>
</dbReference>
<dbReference type="Gene3D" id="3.40.190.100">
    <property type="entry name" value="Glycine betaine-binding periplasmic protein, domain 2"/>
    <property type="match status" value="1"/>
</dbReference>
<proteinExistence type="predicted"/>
<dbReference type="Pfam" id="PF04069">
    <property type="entry name" value="OpuAC"/>
    <property type="match status" value="1"/>
</dbReference>
<dbReference type="GO" id="GO:0043190">
    <property type="term" value="C:ATP-binding cassette (ABC) transporter complex"/>
    <property type="evidence" value="ECO:0007669"/>
    <property type="project" value="InterPro"/>
</dbReference>
<feature type="non-terminal residue" evidence="2">
    <location>
        <position position="1"/>
    </location>
</feature>
<dbReference type="InterPro" id="IPR007210">
    <property type="entry name" value="ABC_Gly_betaine_transp_sub-bd"/>
</dbReference>
<evidence type="ECO:0000259" key="1">
    <source>
        <dbReference type="Pfam" id="PF04069"/>
    </source>
</evidence>